<organism evidence="2 3">
    <name type="scientific">Nakamurella aerolata</name>
    <dbReference type="NCBI Taxonomy" id="1656892"/>
    <lineage>
        <taxon>Bacteria</taxon>
        <taxon>Bacillati</taxon>
        <taxon>Actinomycetota</taxon>
        <taxon>Actinomycetes</taxon>
        <taxon>Nakamurellales</taxon>
        <taxon>Nakamurellaceae</taxon>
        <taxon>Nakamurella</taxon>
    </lineage>
</organism>
<dbReference type="CDD" id="cd01832">
    <property type="entry name" value="SGNH_hydrolase_like_1"/>
    <property type="match status" value="1"/>
</dbReference>
<reference evidence="2 3" key="1">
    <citation type="submission" date="2020-05" db="EMBL/GenBank/DDBJ databases">
        <title>Nakamurella sp. DB0629 isolated from air conditioner.</title>
        <authorList>
            <person name="Kim D.H."/>
            <person name="Kim D.-U."/>
        </authorList>
    </citation>
    <scope>NUCLEOTIDE SEQUENCE [LARGE SCALE GENOMIC DNA]</scope>
    <source>
        <strain evidence="2 3">DB0629</strain>
    </source>
</reference>
<evidence type="ECO:0000313" key="3">
    <source>
        <dbReference type="Proteomes" id="UP000562984"/>
    </source>
</evidence>
<dbReference type="Gene3D" id="3.40.50.1110">
    <property type="entry name" value="SGNH hydrolase"/>
    <property type="match status" value="1"/>
</dbReference>
<accession>A0A849ACW6</accession>
<proteinExistence type="predicted"/>
<dbReference type="AlphaFoldDB" id="A0A849ACW6"/>
<dbReference type="InterPro" id="IPR013830">
    <property type="entry name" value="SGNH_hydro"/>
</dbReference>
<comment type="caution">
    <text evidence="2">The sequence shown here is derived from an EMBL/GenBank/DDBJ whole genome shotgun (WGS) entry which is preliminary data.</text>
</comment>
<evidence type="ECO:0000313" key="2">
    <source>
        <dbReference type="EMBL" id="NNG37031.1"/>
    </source>
</evidence>
<dbReference type="SUPFAM" id="SSF52266">
    <property type="entry name" value="SGNH hydrolase"/>
    <property type="match status" value="1"/>
</dbReference>
<protein>
    <submittedName>
        <fullName evidence="2">SGNH/GDSL hydrolase family protein</fullName>
    </submittedName>
</protein>
<dbReference type="InterPro" id="IPR036514">
    <property type="entry name" value="SGNH_hydro_sf"/>
</dbReference>
<dbReference type="Pfam" id="PF13472">
    <property type="entry name" value="Lipase_GDSL_2"/>
    <property type="match status" value="1"/>
</dbReference>
<dbReference type="GO" id="GO:0016787">
    <property type="term" value="F:hydrolase activity"/>
    <property type="evidence" value="ECO:0007669"/>
    <property type="project" value="UniProtKB-KW"/>
</dbReference>
<name>A0A849ACW6_9ACTN</name>
<keyword evidence="2" id="KW-0378">Hydrolase</keyword>
<evidence type="ECO:0000259" key="1">
    <source>
        <dbReference type="Pfam" id="PF13472"/>
    </source>
</evidence>
<dbReference type="Proteomes" id="UP000562984">
    <property type="component" value="Unassembled WGS sequence"/>
</dbReference>
<dbReference type="PANTHER" id="PTHR43784">
    <property type="entry name" value="GDSL-LIKE LIPASE/ACYLHYDROLASE, PUTATIVE (AFU_ORTHOLOGUE AFUA_2G00820)-RELATED"/>
    <property type="match status" value="1"/>
</dbReference>
<gene>
    <name evidence="2" type="ORF">HKD39_15205</name>
</gene>
<dbReference type="EMBL" id="JABEND010000009">
    <property type="protein sequence ID" value="NNG37031.1"/>
    <property type="molecule type" value="Genomic_DNA"/>
</dbReference>
<dbReference type="InterPro" id="IPR053140">
    <property type="entry name" value="GDSL_Rv0518-like"/>
</dbReference>
<feature type="domain" description="SGNH hydrolase-type esterase" evidence="1">
    <location>
        <begin position="15"/>
        <end position="189"/>
    </location>
</feature>
<sequence>MRKVRPARDFRRFVVVGDSCAEGLDDRYPDSEHYRGWADLVATELERRHPGVHYANLAVRGKRLDQIVTEQLPAARPLRPDLVALFGGVNDLLTRGCSAATLHGRVDRAVGGLTEICDTVVVFTVSDISRQSPVLRGLRGRIGLLNGAVRHAANTHGATLVDLASQESVDDLRYFGPDRLHLAAPGHRRVAAQVLTSLGMTADPAWTAPLPGAPVRAGFRSHLQWAWQQAAPVLVSRARNVVVRRQPGDGFAAKRPHLTPVG</sequence>
<dbReference type="PANTHER" id="PTHR43784:SF2">
    <property type="entry name" value="GDSL-LIKE LIPASE_ACYLHYDROLASE, PUTATIVE (AFU_ORTHOLOGUE AFUA_2G00820)-RELATED"/>
    <property type="match status" value="1"/>
</dbReference>
<keyword evidence="3" id="KW-1185">Reference proteome</keyword>